<dbReference type="Proteomes" id="UP000252255">
    <property type="component" value="Unassembled WGS sequence"/>
</dbReference>
<evidence type="ECO:0000313" key="1">
    <source>
        <dbReference type="EMBL" id="RCK48023.1"/>
    </source>
</evidence>
<comment type="caution">
    <text evidence="1">The sequence shown here is derived from an EMBL/GenBank/DDBJ whole genome shotgun (WGS) entry which is preliminary data.</text>
</comment>
<name>A0A367X2X9_9PROT</name>
<evidence type="ECO:0000313" key="2">
    <source>
        <dbReference type="Proteomes" id="UP000252255"/>
    </source>
</evidence>
<sequence>MFQVACQIKVTGRKIIFLSLSNHLSVTAELQAALVMSAWKIVFSGMLDAAGGDSSPDKFPLLTQKIDHSHTLRPARLSVSGVSRWLGGKVKQKISRKIRTENDLLKISLRAESVGFACLRGDIYG</sequence>
<proteinExistence type="predicted"/>
<organism evidence="1 2">
    <name type="scientific">Thalassospira profundimaris</name>
    <dbReference type="NCBI Taxonomy" id="502049"/>
    <lineage>
        <taxon>Bacteria</taxon>
        <taxon>Pseudomonadati</taxon>
        <taxon>Pseudomonadota</taxon>
        <taxon>Alphaproteobacteria</taxon>
        <taxon>Rhodospirillales</taxon>
        <taxon>Thalassospiraceae</taxon>
        <taxon>Thalassospira</taxon>
    </lineage>
</organism>
<accession>A0A367X2X9</accession>
<dbReference type="EMBL" id="JPWI01000002">
    <property type="protein sequence ID" value="RCK48023.1"/>
    <property type="molecule type" value="Genomic_DNA"/>
</dbReference>
<reference evidence="1 2" key="1">
    <citation type="submission" date="2014-07" db="EMBL/GenBank/DDBJ databases">
        <title>Draft genome sequence of Thalassospira profundimaris PR54-5.</title>
        <authorList>
            <person name="Lai Q."/>
            <person name="Shao Z."/>
        </authorList>
    </citation>
    <scope>NUCLEOTIDE SEQUENCE [LARGE SCALE GENOMIC DNA]</scope>
    <source>
        <strain evidence="1 2">PR54-5</strain>
    </source>
</reference>
<gene>
    <name evidence="1" type="ORF">TH30_06245</name>
</gene>
<dbReference type="AlphaFoldDB" id="A0A367X2X9"/>
<protein>
    <submittedName>
        <fullName evidence="1">Uncharacterized protein</fullName>
    </submittedName>
</protein>